<dbReference type="HOGENOM" id="CLU_2852713_0_0_1"/>
<protein>
    <submittedName>
        <fullName evidence="1">Uncharacterized protein</fullName>
    </submittedName>
</protein>
<name>D7LU46_ARALL</name>
<keyword evidence="2" id="KW-1185">Reference proteome</keyword>
<evidence type="ECO:0000313" key="2">
    <source>
        <dbReference type="Proteomes" id="UP000008694"/>
    </source>
</evidence>
<gene>
    <name evidence="1" type="ORF">ARALYDRAFT_906594</name>
</gene>
<sequence length="65" mass="7855">MSPWSFRRRRRDVGWLPPFLGFAERGDLDLDPRFKDHRIMVTFDVEKLVSFMEENLLQLENDITD</sequence>
<dbReference type="eggNOG" id="KOG0800">
    <property type="taxonomic scope" value="Eukaryota"/>
</dbReference>
<organism evidence="2">
    <name type="scientific">Arabidopsis lyrata subsp. lyrata</name>
    <name type="common">Lyre-leaved rock-cress</name>
    <dbReference type="NCBI Taxonomy" id="81972"/>
    <lineage>
        <taxon>Eukaryota</taxon>
        <taxon>Viridiplantae</taxon>
        <taxon>Streptophyta</taxon>
        <taxon>Embryophyta</taxon>
        <taxon>Tracheophyta</taxon>
        <taxon>Spermatophyta</taxon>
        <taxon>Magnoliopsida</taxon>
        <taxon>eudicotyledons</taxon>
        <taxon>Gunneridae</taxon>
        <taxon>Pentapetalae</taxon>
        <taxon>rosids</taxon>
        <taxon>malvids</taxon>
        <taxon>Brassicales</taxon>
        <taxon>Brassicaceae</taxon>
        <taxon>Camelineae</taxon>
        <taxon>Arabidopsis</taxon>
    </lineage>
</organism>
<reference evidence="2" key="1">
    <citation type="journal article" date="2011" name="Nat. Genet.">
        <title>The Arabidopsis lyrata genome sequence and the basis of rapid genome size change.</title>
        <authorList>
            <person name="Hu T.T."/>
            <person name="Pattyn P."/>
            <person name="Bakker E.G."/>
            <person name="Cao J."/>
            <person name="Cheng J.-F."/>
            <person name="Clark R.M."/>
            <person name="Fahlgren N."/>
            <person name="Fawcett J.A."/>
            <person name="Grimwood J."/>
            <person name="Gundlach H."/>
            <person name="Haberer G."/>
            <person name="Hollister J.D."/>
            <person name="Ossowski S."/>
            <person name="Ottilar R.P."/>
            <person name="Salamov A.A."/>
            <person name="Schneeberger K."/>
            <person name="Spannagl M."/>
            <person name="Wang X."/>
            <person name="Yang L."/>
            <person name="Nasrallah M.E."/>
            <person name="Bergelson J."/>
            <person name="Carrington J.C."/>
            <person name="Gaut B.S."/>
            <person name="Schmutz J."/>
            <person name="Mayer K.F.X."/>
            <person name="Van de Peer Y."/>
            <person name="Grigoriev I.V."/>
            <person name="Nordborg M."/>
            <person name="Weigel D."/>
            <person name="Guo Y.-L."/>
        </authorList>
    </citation>
    <scope>NUCLEOTIDE SEQUENCE [LARGE SCALE GENOMIC DNA]</scope>
    <source>
        <strain evidence="2">cv. MN47</strain>
    </source>
</reference>
<accession>D7LU46</accession>
<evidence type="ECO:0000313" key="1">
    <source>
        <dbReference type="EMBL" id="EFH54115.1"/>
    </source>
</evidence>
<dbReference type="EMBL" id="GL348717">
    <property type="protein sequence ID" value="EFH54115.1"/>
    <property type="molecule type" value="Genomic_DNA"/>
</dbReference>
<dbReference type="Proteomes" id="UP000008694">
    <property type="component" value="Unassembled WGS sequence"/>
</dbReference>
<dbReference type="Gramene" id="scaffold_502298.1">
    <property type="protein sequence ID" value="scaffold_502298.1"/>
    <property type="gene ID" value="scaffold_502298.1"/>
</dbReference>
<proteinExistence type="predicted"/>
<dbReference type="AlphaFoldDB" id="D7LU46"/>